<dbReference type="InterPro" id="IPR015813">
    <property type="entry name" value="Pyrv/PenolPyrv_kinase-like_dom"/>
</dbReference>
<dbReference type="EMBL" id="CADCUU010000294">
    <property type="protein sequence ID" value="CAA9418420.1"/>
    <property type="molecule type" value="Genomic_DNA"/>
</dbReference>
<dbReference type="InterPro" id="IPR005000">
    <property type="entry name" value="Aldolase/citrate-lyase_domain"/>
</dbReference>
<protein>
    <submittedName>
        <fullName evidence="5">2,4-dihydroxyhept-2-ene-1,7-dioic acid aldolase</fullName>
        <ecNumber evidence="5">4.1.2.52</ecNumber>
    </submittedName>
</protein>
<evidence type="ECO:0000259" key="4">
    <source>
        <dbReference type="Pfam" id="PF03328"/>
    </source>
</evidence>
<dbReference type="Gene3D" id="3.20.20.60">
    <property type="entry name" value="Phosphoenolpyruvate-binding domains"/>
    <property type="match status" value="1"/>
</dbReference>
<dbReference type="PANTHER" id="PTHR30502">
    <property type="entry name" value="2-KETO-3-DEOXY-L-RHAMNONATE ALDOLASE"/>
    <property type="match status" value="1"/>
</dbReference>
<keyword evidence="2" id="KW-0479">Metal-binding</keyword>
<name>A0A6J4PPN5_9RHOB</name>
<dbReference type="GO" id="GO:0016832">
    <property type="term" value="F:aldehyde-lyase activity"/>
    <property type="evidence" value="ECO:0007669"/>
    <property type="project" value="TreeGrafter"/>
</dbReference>
<keyword evidence="3 5" id="KW-0456">Lyase</keyword>
<dbReference type="SUPFAM" id="SSF51621">
    <property type="entry name" value="Phosphoenolpyruvate/pyruvate domain"/>
    <property type="match status" value="1"/>
</dbReference>
<dbReference type="InterPro" id="IPR050251">
    <property type="entry name" value="HpcH-HpaI_aldolase"/>
</dbReference>
<evidence type="ECO:0000256" key="1">
    <source>
        <dbReference type="ARBA" id="ARBA00005568"/>
    </source>
</evidence>
<dbReference type="AlphaFoldDB" id="A0A6J4PPN5"/>
<proteinExistence type="inferred from homology"/>
<accession>A0A6J4PPN5</accession>
<comment type="similarity">
    <text evidence="1">Belongs to the HpcH/HpaI aldolase family.</text>
</comment>
<sequence length="269" mass="28424">MTHPRDLWAQGRPVLNGWLSIGNPFTAEIMAAQGYDTLTIDVQHGALDYGDALPMFQAMRASGVFPMARAPWREPGIVMKLLDAGAMGIICPMVNTAEQAAEFASFLRYPPRGQRSFGPTRVGVAHGLASYSREANDLVLGFAMIETAEAMANLDAIAATPGLDGLYIGPADLALGVSEGRLAPAFDREEPEMIDAIQRIREAAHRNGLKACLHCGTPDYAARAIAWGFDLVTVSGDSRLLAAAAGASVARVRELTGQGAAVAPAKAGY</sequence>
<organism evidence="5">
    <name type="scientific">uncultured Rubellimicrobium sp</name>
    <dbReference type="NCBI Taxonomy" id="543078"/>
    <lineage>
        <taxon>Bacteria</taxon>
        <taxon>Pseudomonadati</taxon>
        <taxon>Pseudomonadota</taxon>
        <taxon>Alphaproteobacteria</taxon>
        <taxon>Rhodobacterales</taxon>
        <taxon>Roseobacteraceae</taxon>
        <taxon>Rubellimicrobium</taxon>
        <taxon>environmental samples</taxon>
    </lineage>
</organism>
<dbReference type="EC" id="4.1.2.52" evidence="5"/>
<dbReference type="GO" id="GO:0046872">
    <property type="term" value="F:metal ion binding"/>
    <property type="evidence" value="ECO:0007669"/>
    <property type="project" value="UniProtKB-KW"/>
</dbReference>
<dbReference type="GO" id="GO:0005737">
    <property type="term" value="C:cytoplasm"/>
    <property type="evidence" value="ECO:0007669"/>
    <property type="project" value="TreeGrafter"/>
</dbReference>
<evidence type="ECO:0000256" key="2">
    <source>
        <dbReference type="ARBA" id="ARBA00022723"/>
    </source>
</evidence>
<dbReference type="InterPro" id="IPR040442">
    <property type="entry name" value="Pyrv_kinase-like_dom_sf"/>
</dbReference>
<evidence type="ECO:0000313" key="5">
    <source>
        <dbReference type="EMBL" id="CAA9418420.1"/>
    </source>
</evidence>
<gene>
    <name evidence="5" type="ORF">AVDCRST_MAG15-2058</name>
</gene>
<feature type="domain" description="HpcH/HpaI aldolase/citrate lyase" evidence="4">
    <location>
        <begin position="18"/>
        <end position="235"/>
    </location>
</feature>
<reference evidence="5" key="1">
    <citation type="submission" date="2020-02" db="EMBL/GenBank/DDBJ databases">
        <authorList>
            <person name="Meier V. D."/>
        </authorList>
    </citation>
    <scope>NUCLEOTIDE SEQUENCE</scope>
    <source>
        <strain evidence="5">AVDCRST_MAG15</strain>
    </source>
</reference>
<evidence type="ECO:0000256" key="3">
    <source>
        <dbReference type="ARBA" id="ARBA00023239"/>
    </source>
</evidence>
<dbReference type="PANTHER" id="PTHR30502:SF0">
    <property type="entry name" value="PHOSPHOENOLPYRUVATE CARBOXYLASE FAMILY PROTEIN"/>
    <property type="match status" value="1"/>
</dbReference>
<dbReference type="Pfam" id="PF03328">
    <property type="entry name" value="HpcH_HpaI"/>
    <property type="match status" value="1"/>
</dbReference>